<dbReference type="InterPro" id="IPR020556">
    <property type="entry name" value="Amidase_CS"/>
</dbReference>
<reference evidence="4" key="1">
    <citation type="journal article" date="2019" name="Int. J. Syst. Evol. Microbiol.">
        <title>The Global Catalogue of Microorganisms (GCM) 10K type strain sequencing project: providing services to taxonomists for standard genome sequencing and annotation.</title>
        <authorList>
            <consortium name="The Broad Institute Genomics Platform"/>
            <consortium name="The Broad Institute Genome Sequencing Center for Infectious Disease"/>
            <person name="Wu L."/>
            <person name="Ma J."/>
        </authorList>
    </citation>
    <scope>NUCLEOTIDE SEQUENCE [LARGE SCALE GENOMIC DNA]</scope>
    <source>
        <strain evidence="4">JCM 12149</strain>
    </source>
</reference>
<comment type="similarity">
    <text evidence="1">Belongs to the amidase family.</text>
</comment>
<dbReference type="PANTHER" id="PTHR11895">
    <property type="entry name" value="TRANSAMIDASE"/>
    <property type="match status" value="1"/>
</dbReference>
<feature type="domain" description="Amidase" evidence="2">
    <location>
        <begin position="30"/>
        <end position="453"/>
    </location>
</feature>
<accession>A0ABP3J7G5</accession>
<gene>
    <name evidence="3" type="primary">gatA_3</name>
    <name evidence="3" type="ORF">GCM10008983_18920</name>
</gene>
<dbReference type="PANTHER" id="PTHR11895:SF7">
    <property type="entry name" value="GLUTAMYL-TRNA(GLN) AMIDOTRANSFERASE SUBUNIT A, MITOCHONDRIAL"/>
    <property type="match status" value="1"/>
</dbReference>
<organism evidence="3 4">
    <name type="scientific">Lentibacillus halophilus</name>
    <dbReference type="NCBI Taxonomy" id="295065"/>
    <lineage>
        <taxon>Bacteria</taxon>
        <taxon>Bacillati</taxon>
        <taxon>Bacillota</taxon>
        <taxon>Bacilli</taxon>
        <taxon>Bacillales</taxon>
        <taxon>Bacillaceae</taxon>
        <taxon>Lentibacillus</taxon>
    </lineage>
</organism>
<dbReference type="InterPro" id="IPR036928">
    <property type="entry name" value="AS_sf"/>
</dbReference>
<evidence type="ECO:0000256" key="1">
    <source>
        <dbReference type="ARBA" id="ARBA00009199"/>
    </source>
</evidence>
<dbReference type="Pfam" id="PF01425">
    <property type="entry name" value="Amidase"/>
    <property type="match status" value="1"/>
</dbReference>
<evidence type="ECO:0000313" key="3">
    <source>
        <dbReference type="EMBL" id="GAA0442040.1"/>
    </source>
</evidence>
<name>A0ABP3J7G5_9BACI</name>
<evidence type="ECO:0000313" key="4">
    <source>
        <dbReference type="Proteomes" id="UP001501459"/>
    </source>
</evidence>
<dbReference type="SUPFAM" id="SSF75304">
    <property type="entry name" value="Amidase signature (AS) enzymes"/>
    <property type="match status" value="1"/>
</dbReference>
<evidence type="ECO:0000259" key="2">
    <source>
        <dbReference type="Pfam" id="PF01425"/>
    </source>
</evidence>
<dbReference type="Proteomes" id="UP001501459">
    <property type="component" value="Unassembled WGS sequence"/>
</dbReference>
<proteinExistence type="inferred from homology"/>
<dbReference type="PROSITE" id="PS00571">
    <property type="entry name" value="AMIDASES"/>
    <property type="match status" value="1"/>
</dbReference>
<dbReference type="InterPro" id="IPR023631">
    <property type="entry name" value="Amidase_dom"/>
</dbReference>
<comment type="caution">
    <text evidence="3">The sequence shown here is derived from an EMBL/GenBank/DDBJ whole genome shotgun (WGS) entry which is preliminary data.</text>
</comment>
<dbReference type="Gene3D" id="3.90.1300.10">
    <property type="entry name" value="Amidase signature (AS) domain"/>
    <property type="match status" value="1"/>
</dbReference>
<protein>
    <submittedName>
        <fullName evidence="3">Asp-tRNA(Asn)/Glu-tRNA(Gln) amidotransferase subunit GatA</fullName>
    </submittedName>
</protein>
<dbReference type="InterPro" id="IPR000120">
    <property type="entry name" value="Amidase"/>
</dbReference>
<keyword evidence="4" id="KW-1185">Reference proteome</keyword>
<sequence>MLSEISSHILNIGLLELSSLYKKKEISPVEVVDLLLNQIDIKNDKTNAYIDVCVESSLKEAKKAEKEMLLEGVKGALHGVPISIKDLIYTKDVKTTMGSGVFKDFIPDYDATVVEKLKGAGAIIIGKTNTHELAYGPTADNSYFGSVKNPYDSSKIAGGSSGGSAAAVATSLCYGTLGTDSGGSVRIPSSCSGVVGMKPTFGRISKYGVHPLTWTMDHVGPITKKVADNAVLLSYLSGKDDKDPLSLEKEWENCYSKVGEGLKGSVIGIPLYLCFENIQNEIKHAIQNAIKVFENLGAQVKPIHVSNTNDVLYACKIISESEAYLVNKNLVSSFNNLLGDETRQRILQGANYKASDYLEAQQIKFENILDYNNHFKDVDVMITPTLPMLPPNLGEKESLVENKREDVRESLQRFTSPTNLLGFPSLSLPCGFSASGLPIGMQLIGKKYDEANLYRFGYAFEQALQN</sequence>
<dbReference type="EMBL" id="BAAADM010000052">
    <property type="protein sequence ID" value="GAA0442040.1"/>
    <property type="molecule type" value="Genomic_DNA"/>
</dbReference>